<dbReference type="Proteomes" id="UP000199634">
    <property type="component" value="Unassembled WGS sequence"/>
</dbReference>
<comment type="pathway">
    <text evidence="3">Amino-acid biosynthesis; L-leucine biosynthesis; L-leucine from 3-methyl-2-oxobutanoate: step 4/4.</text>
</comment>
<proteinExistence type="inferred from homology"/>
<name>A0A1H6IWP4_9FLAO</name>
<dbReference type="Gene3D" id="3.20.10.10">
    <property type="entry name" value="D-amino Acid Aminotransferase, subunit A, domain 2"/>
    <property type="match status" value="1"/>
</dbReference>
<keyword evidence="9" id="KW-0032">Aminotransferase</keyword>
<dbReference type="PANTHER" id="PTHR42743">
    <property type="entry name" value="AMINO-ACID AMINOTRANSFERASE"/>
    <property type="match status" value="1"/>
</dbReference>
<dbReference type="Gene3D" id="3.30.470.10">
    <property type="match status" value="1"/>
</dbReference>
<sequence>MINFNGNLVAQSGENIEQNRGFLFADAVFETLKVLDGKILFFEDHYFRLMATMRILRMEIPLEFTLEYLESEILKTTNALHLSNARVRLTVYRNARGKYVPQEQTVGFIIVAEPAQILYSNDDSKYEVELFKDFHISKHLLSTLKTTSCLVNITAGIFAKENNYENCLLINDDKNVIEAINGNLFVVKDHVIATPPVSDGCKNGIARKKIIEIIKKTEGLVFEERSVSPFELQKADELFITNIIMGIQSVTQYRKKMFINTMANNLLKKLNAQIRFNS</sequence>
<dbReference type="AlphaFoldDB" id="A0A1H6IWP4"/>
<comment type="catalytic activity">
    <reaction evidence="7">
        <text>L-isoleucine + 2-oxoglutarate = (S)-3-methyl-2-oxopentanoate + L-glutamate</text>
        <dbReference type="Rhea" id="RHEA:24801"/>
        <dbReference type="ChEBI" id="CHEBI:16810"/>
        <dbReference type="ChEBI" id="CHEBI:29985"/>
        <dbReference type="ChEBI" id="CHEBI:35146"/>
        <dbReference type="ChEBI" id="CHEBI:58045"/>
        <dbReference type="EC" id="2.6.1.42"/>
    </reaction>
</comment>
<comment type="catalytic activity">
    <reaction evidence="6">
        <text>L-valine + 2-oxoglutarate = 3-methyl-2-oxobutanoate + L-glutamate</text>
        <dbReference type="Rhea" id="RHEA:24813"/>
        <dbReference type="ChEBI" id="CHEBI:11851"/>
        <dbReference type="ChEBI" id="CHEBI:16810"/>
        <dbReference type="ChEBI" id="CHEBI:29985"/>
        <dbReference type="ChEBI" id="CHEBI:57762"/>
        <dbReference type="EC" id="2.6.1.42"/>
    </reaction>
</comment>
<evidence type="ECO:0000256" key="7">
    <source>
        <dbReference type="ARBA" id="ARBA00048798"/>
    </source>
</evidence>
<dbReference type="OrthoDB" id="9805628at2"/>
<dbReference type="InterPro" id="IPR036038">
    <property type="entry name" value="Aminotransferase-like"/>
</dbReference>
<comment type="similarity">
    <text evidence="4">Belongs to the class-IV pyridoxal-phosphate-dependent aminotransferase family.</text>
</comment>
<dbReference type="SUPFAM" id="SSF56752">
    <property type="entry name" value="D-aminoacid aminotransferase-like PLP-dependent enzymes"/>
    <property type="match status" value="1"/>
</dbReference>
<dbReference type="GO" id="GO:0004084">
    <property type="term" value="F:branched-chain-amino-acid transaminase activity"/>
    <property type="evidence" value="ECO:0007669"/>
    <property type="project" value="UniProtKB-EC"/>
</dbReference>
<reference evidence="9 10" key="1">
    <citation type="submission" date="2016-10" db="EMBL/GenBank/DDBJ databases">
        <authorList>
            <person name="de Groot N.N."/>
        </authorList>
    </citation>
    <scope>NUCLEOTIDE SEQUENCE [LARGE SCALE GENOMIC DNA]</scope>
    <source>
        <strain evidence="9 10">CGMCC 1.10825</strain>
    </source>
</reference>
<dbReference type="STRING" id="1159016.SAMN02927937_00074"/>
<dbReference type="InterPro" id="IPR043132">
    <property type="entry name" value="BCAT-like_C"/>
</dbReference>
<dbReference type="InterPro" id="IPR043131">
    <property type="entry name" value="BCAT-like_N"/>
</dbReference>
<comment type="catalytic activity">
    <reaction evidence="8">
        <text>L-leucine + 2-oxoglutarate = 4-methyl-2-oxopentanoate + L-glutamate</text>
        <dbReference type="Rhea" id="RHEA:18321"/>
        <dbReference type="ChEBI" id="CHEBI:16810"/>
        <dbReference type="ChEBI" id="CHEBI:17865"/>
        <dbReference type="ChEBI" id="CHEBI:29985"/>
        <dbReference type="ChEBI" id="CHEBI:57427"/>
        <dbReference type="EC" id="2.6.1.42"/>
    </reaction>
</comment>
<comment type="pathway">
    <text evidence="1">Amino-acid biosynthesis; L-isoleucine biosynthesis; L-isoleucine from 2-oxobutanoate: step 4/4.</text>
</comment>
<keyword evidence="9" id="KW-0808">Transferase</keyword>
<keyword evidence="10" id="KW-1185">Reference proteome</keyword>
<dbReference type="InterPro" id="IPR001544">
    <property type="entry name" value="Aminotrans_IV"/>
</dbReference>
<organism evidence="9 10">
    <name type="scientific">Paenimyroides marinum</name>
    <dbReference type="NCBI Taxonomy" id="1159016"/>
    <lineage>
        <taxon>Bacteria</taxon>
        <taxon>Pseudomonadati</taxon>
        <taxon>Bacteroidota</taxon>
        <taxon>Flavobacteriia</taxon>
        <taxon>Flavobacteriales</taxon>
        <taxon>Flavobacteriaceae</taxon>
        <taxon>Paenimyroides</taxon>
    </lineage>
</organism>
<evidence type="ECO:0000256" key="3">
    <source>
        <dbReference type="ARBA" id="ARBA00005072"/>
    </source>
</evidence>
<evidence type="ECO:0000256" key="5">
    <source>
        <dbReference type="ARBA" id="ARBA00013053"/>
    </source>
</evidence>
<dbReference type="GO" id="GO:0046394">
    <property type="term" value="P:carboxylic acid biosynthetic process"/>
    <property type="evidence" value="ECO:0007669"/>
    <property type="project" value="UniProtKB-ARBA"/>
</dbReference>
<dbReference type="RefSeq" id="WP_091095165.1">
    <property type="nucleotide sequence ID" value="NZ_FNXE01000001.1"/>
</dbReference>
<evidence type="ECO:0000313" key="9">
    <source>
        <dbReference type="EMBL" id="SEH54084.1"/>
    </source>
</evidence>
<evidence type="ECO:0000256" key="4">
    <source>
        <dbReference type="ARBA" id="ARBA00009320"/>
    </source>
</evidence>
<dbReference type="EMBL" id="FNXE01000001">
    <property type="protein sequence ID" value="SEH54084.1"/>
    <property type="molecule type" value="Genomic_DNA"/>
</dbReference>
<evidence type="ECO:0000256" key="2">
    <source>
        <dbReference type="ARBA" id="ARBA00004931"/>
    </source>
</evidence>
<dbReference type="EC" id="2.6.1.42" evidence="5"/>
<evidence type="ECO:0000256" key="6">
    <source>
        <dbReference type="ARBA" id="ARBA00048212"/>
    </source>
</evidence>
<comment type="pathway">
    <text evidence="2">Amino-acid biosynthesis; L-valine biosynthesis; L-valine from pyruvate: step 4/4.</text>
</comment>
<accession>A0A1H6IWP4</accession>
<dbReference type="InterPro" id="IPR050571">
    <property type="entry name" value="Class-IV_PLP-Dep_Aminotrnsfr"/>
</dbReference>
<evidence type="ECO:0000256" key="1">
    <source>
        <dbReference type="ARBA" id="ARBA00004824"/>
    </source>
</evidence>
<gene>
    <name evidence="9" type="ORF">SAMN02927937_00074</name>
</gene>
<evidence type="ECO:0000256" key="8">
    <source>
        <dbReference type="ARBA" id="ARBA00049229"/>
    </source>
</evidence>
<dbReference type="PANTHER" id="PTHR42743:SF11">
    <property type="entry name" value="AMINODEOXYCHORISMATE LYASE"/>
    <property type="match status" value="1"/>
</dbReference>
<protein>
    <recommendedName>
        <fullName evidence="5">branched-chain-amino-acid transaminase</fullName>
        <ecNumber evidence="5">2.6.1.42</ecNumber>
    </recommendedName>
</protein>
<evidence type="ECO:0000313" key="10">
    <source>
        <dbReference type="Proteomes" id="UP000199634"/>
    </source>
</evidence>
<dbReference type="CDD" id="cd00449">
    <property type="entry name" value="PLPDE_IV"/>
    <property type="match status" value="1"/>
</dbReference>
<dbReference type="Pfam" id="PF01063">
    <property type="entry name" value="Aminotran_4"/>
    <property type="match status" value="1"/>
</dbReference>